<reference evidence="1 3" key="1">
    <citation type="journal article" date="2010" name="Nature">
        <title>The Ectocarpus genome and the independent evolution of multicellularity in brown algae.</title>
        <authorList>
            <person name="Cock J.M."/>
            <person name="Sterck L."/>
            <person name="Rouze P."/>
            <person name="Scornet D."/>
            <person name="Allen A.E."/>
            <person name="Amoutzias G."/>
            <person name="Anthouard V."/>
            <person name="Artiguenave F."/>
            <person name="Aury J.M."/>
            <person name="Badger J.H."/>
            <person name="Beszteri B."/>
            <person name="Billiau K."/>
            <person name="Bonnet E."/>
            <person name="Bothwell J.H."/>
            <person name="Bowler C."/>
            <person name="Boyen C."/>
            <person name="Brownlee C."/>
            <person name="Carrano C.J."/>
            <person name="Charrier B."/>
            <person name="Cho G.Y."/>
            <person name="Coelho S.M."/>
            <person name="Collen J."/>
            <person name="Corre E."/>
            <person name="Da Silva C."/>
            <person name="Delage L."/>
            <person name="Delaroque N."/>
            <person name="Dittami S.M."/>
            <person name="Doulbeau S."/>
            <person name="Elias M."/>
            <person name="Farnham G."/>
            <person name="Gachon C.M."/>
            <person name="Gschloessl B."/>
            <person name="Heesch S."/>
            <person name="Jabbari K."/>
            <person name="Jubin C."/>
            <person name="Kawai H."/>
            <person name="Kimura K."/>
            <person name="Kloareg B."/>
            <person name="Kupper F.C."/>
            <person name="Lang D."/>
            <person name="Le Bail A."/>
            <person name="Leblanc C."/>
            <person name="Lerouge P."/>
            <person name="Lohr M."/>
            <person name="Lopez P.J."/>
            <person name="Martens C."/>
            <person name="Maumus F."/>
            <person name="Michel G."/>
            <person name="Miranda-Saavedra D."/>
            <person name="Morales J."/>
            <person name="Moreau H."/>
            <person name="Motomura T."/>
            <person name="Nagasato C."/>
            <person name="Napoli C.A."/>
            <person name="Nelson D.R."/>
            <person name="Nyvall-Collen P."/>
            <person name="Peters A.F."/>
            <person name="Pommier C."/>
            <person name="Potin P."/>
            <person name="Poulain J."/>
            <person name="Quesneville H."/>
            <person name="Read B."/>
            <person name="Rensing S.A."/>
            <person name="Ritter A."/>
            <person name="Rousvoal S."/>
            <person name="Samanta M."/>
            <person name="Samson G."/>
            <person name="Schroeder D.C."/>
            <person name="Segurens B."/>
            <person name="Strittmatter M."/>
            <person name="Tonon T."/>
            <person name="Tregear J.W."/>
            <person name="Valentin K."/>
            <person name="von Dassow P."/>
            <person name="Yamagishi T."/>
            <person name="Van de Peer Y."/>
            <person name="Wincker P."/>
        </authorList>
    </citation>
    <scope>NUCLEOTIDE SEQUENCE [LARGE SCALE GENOMIC DNA]</scope>
    <source>
        <strain evidence="1">Ec 32</strain>
        <strain evidence="3">Ec32 / CCAP1310/4</strain>
    </source>
</reference>
<keyword evidence="3" id="KW-1185">Reference proteome</keyword>
<sequence length="69" mass="7381">MSGCCCVPLYFSRCCVPAAFETSHPIIHPLSRMVMKSGRQKKSPPALRASLVVAVSASSPNSYPRATAQ</sequence>
<dbReference type="EMBL" id="FN648298">
    <property type="protein sequence ID" value="CBJ34265.1"/>
    <property type="molecule type" value="Genomic_DNA"/>
</dbReference>
<protein>
    <submittedName>
        <fullName evidence="1">Uncharacterized protein</fullName>
    </submittedName>
</protein>
<evidence type="ECO:0000313" key="1">
    <source>
        <dbReference type="EMBL" id="CBJ34265.1"/>
    </source>
</evidence>
<dbReference type="EMBL" id="FN648356">
    <property type="protein sequence ID" value="CBJ34280.1"/>
    <property type="molecule type" value="Genomic_DNA"/>
</dbReference>
<name>D7FNW7_ECTSI</name>
<proteinExistence type="predicted"/>
<dbReference type="Proteomes" id="UP000002630">
    <property type="component" value="Unassembled WGS sequence"/>
</dbReference>
<accession>D7FNW7</accession>
<organism evidence="1 3">
    <name type="scientific">Ectocarpus siliculosus</name>
    <name type="common">Brown alga</name>
    <name type="synonym">Conferva siliculosa</name>
    <dbReference type="NCBI Taxonomy" id="2880"/>
    <lineage>
        <taxon>Eukaryota</taxon>
        <taxon>Sar</taxon>
        <taxon>Stramenopiles</taxon>
        <taxon>Ochrophyta</taxon>
        <taxon>PX clade</taxon>
        <taxon>Phaeophyceae</taxon>
        <taxon>Ectocarpales</taxon>
        <taxon>Ectocarpaceae</taxon>
        <taxon>Ectocarpus</taxon>
    </lineage>
</organism>
<dbReference type="InParanoid" id="D7FNW7"/>
<evidence type="ECO:0000313" key="2">
    <source>
        <dbReference type="EMBL" id="CBJ34280.1"/>
    </source>
</evidence>
<dbReference type="AlphaFoldDB" id="D7FNW7"/>
<gene>
    <name evidence="1" type="ORF">Esi_1808_0001</name>
    <name evidence="2" type="ORF">Esi_1892_0001</name>
</gene>
<evidence type="ECO:0000313" key="3">
    <source>
        <dbReference type="Proteomes" id="UP000002630"/>
    </source>
</evidence>